<organism evidence="13 14">
    <name type="scientific">Candidatus Deianiraea vastatrix</name>
    <dbReference type="NCBI Taxonomy" id="2163644"/>
    <lineage>
        <taxon>Bacteria</taxon>
        <taxon>Pseudomonadati</taxon>
        <taxon>Pseudomonadota</taxon>
        <taxon>Alphaproteobacteria</taxon>
        <taxon>Rickettsiales</taxon>
        <taxon>Candidatus Deianiraeaceae</taxon>
        <taxon>Candidatus Deianiraea</taxon>
    </lineage>
</organism>
<dbReference type="PROSITE" id="PS51986">
    <property type="entry name" value="GS_BETA_GRASP"/>
    <property type="match status" value="1"/>
</dbReference>
<evidence type="ECO:0000259" key="12">
    <source>
        <dbReference type="PROSITE" id="PS51987"/>
    </source>
</evidence>
<keyword evidence="7" id="KW-0535">Nitrogen fixation</keyword>
<feature type="coiled-coil region" evidence="10">
    <location>
        <begin position="8"/>
        <end position="35"/>
    </location>
</feature>
<reference evidence="13 14" key="1">
    <citation type="journal article" date="2019" name="ISME J.">
        <title>Deianiraea, an extracellular bacterium associated with the ciliate Paramecium, suggests an alternative scenario for the evolution of Rickettsiales.</title>
        <authorList>
            <person name="Castelli M."/>
            <person name="Sabaneyeva E."/>
            <person name="Lanzoni O."/>
            <person name="Lebedeva N."/>
            <person name="Floriano A.M."/>
            <person name="Gaiarsa S."/>
            <person name="Benken K."/>
            <person name="Modeo L."/>
            <person name="Bandi C."/>
            <person name="Potekhin A."/>
            <person name="Sassera D."/>
            <person name="Petroni G."/>
        </authorList>
    </citation>
    <scope>NUCLEOTIDE SEQUENCE [LARGE SCALE GENOMIC DNA]</scope>
    <source>
        <strain evidence="13">CyL4-1</strain>
    </source>
</reference>
<evidence type="ECO:0000256" key="2">
    <source>
        <dbReference type="ARBA" id="ARBA00003117"/>
    </source>
</evidence>
<feature type="domain" description="GS catalytic" evidence="12">
    <location>
        <begin position="141"/>
        <end position="477"/>
    </location>
</feature>
<dbReference type="GO" id="GO:0005524">
    <property type="term" value="F:ATP binding"/>
    <property type="evidence" value="ECO:0007669"/>
    <property type="project" value="UniProtKB-KW"/>
</dbReference>
<evidence type="ECO:0000256" key="8">
    <source>
        <dbReference type="PROSITE-ProRule" id="PRU01330"/>
    </source>
</evidence>
<accession>A0A5B8XJ76</accession>
<dbReference type="GO" id="GO:0006542">
    <property type="term" value="P:glutamine biosynthetic process"/>
    <property type="evidence" value="ECO:0007669"/>
    <property type="project" value="InterPro"/>
</dbReference>
<keyword evidence="6" id="KW-0460">Magnesium</keyword>
<dbReference type="SUPFAM" id="SSF54368">
    <property type="entry name" value="Glutamine synthetase, N-terminal domain"/>
    <property type="match status" value="1"/>
</dbReference>
<dbReference type="PANTHER" id="PTHR43785:SF12">
    <property type="entry name" value="TYPE-1 GLUTAMINE SYNTHETASE 2"/>
    <property type="match status" value="1"/>
</dbReference>
<evidence type="ECO:0000256" key="5">
    <source>
        <dbReference type="ARBA" id="ARBA00022840"/>
    </source>
</evidence>
<dbReference type="InterPro" id="IPR008147">
    <property type="entry name" value="Gln_synt_N"/>
</dbReference>
<dbReference type="PANTHER" id="PTHR43785">
    <property type="entry name" value="GAMMA-GLUTAMYLPUTRESCINE SYNTHETASE"/>
    <property type="match status" value="1"/>
</dbReference>
<gene>
    <name evidence="13" type="ORF">Deia_00870</name>
</gene>
<dbReference type="AlphaFoldDB" id="A0A5B8XJ76"/>
<dbReference type="SMART" id="SM01230">
    <property type="entry name" value="Gln-synt_C"/>
    <property type="match status" value="1"/>
</dbReference>
<evidence type="ECO:0000256" key="7">
    <source>
        <dbReference type="ARBA" id="ARBA00023231"/>
    </source>
</evidence>
<dbReference type="SUPFAM" id="SSF55931">
    <property type="entry name" value="Glutamine synthetase/guanido kinase"/>
    <property type="match status" value="1"/>
</dbReference>
<comment type="cofactor">
    <cofactor evidence="1">
        <name>Mg(2+)</name>
        <dbReference type="ChEBI" id="CHEBI:18420"/>
    </cofactor>
</comment>
<keyword evidence="5" id="KW-0067">ATP-binding</keyword>
<dbReference type="InterPro" id="IPR036651">
    <property type="entry name" value="Gln_synt_N_sf"/>
</dbReference>
<dbReference type="Gene3D" id="3.10.20.70">
    <property type="entry name" value="Glutamine synthetase, N-terminal domain"/>
    <property type="match status" value="1"/>
</dbReference>
<dbReference type="EMBL" id="CP029077">
    <property type="protein sequence ID" value="QED23657.1"/>
    <property type="molecule type" value="Genomic_DNA"/>
</dbReference>
<dbReference type="Pfam" id="PF00120">
    <property type="entry name" value="Gln-synt_C"/>
    <property type="match status" value="1"/>
</dbReference>
<name>A0A5B8XJ76_9RICK</name>
<evidence type="ECO:0000313" key="14">
    <source>
        <dbReference type="Proteomes" id="UP000321934"/>
    </source>
</evidence>
<keyword evidence="14" id="KW-1185">Reference proteome</keyword>
<keyword evidence="4" id="KW-0547">Nucleotide-binding</keyword>
<dbReference type="PROSITE" id="PS00181">
    <property type="entry name" value="GLNA_ATP"/>
    <property type="match status" value="1"/>
</dbReference>
<dbReference type="PROSITE" id="PS51987">
    <property type="entry name" value="GS_CATALYTIC"/>
    <property type="match status" value="1"/>
</dbReference>
<keyword evidence="10" id="KW-0175">Coiled coil</keyword>
<sequence>MLNSLEQKVFLDLSYEELEARNLELKAERKEGKTQDYFAQKVLKILKDEKKIKAVMLCFTDIEGKLLNLDYDKTFFINSHDNLTFDGSSVRGFSTQDKSDLRLQVDFSSLRFLPSCVFGPGKVMMFASAFTQDGKPYESDFRQKLHSLCDDLYAKDKTIVNVAPEIEGFLLDGIDSEQNFEALGKFELVTTGGYFNSLPQDKLRKFIDAVAEIKRCMGFENEKDHPEVAPSQFELNYKYTKALEAADQIQIYKLICRQVAKLMGCTASFLPKPVMNINGSGMHMNISLETAGRNIFFEKGSEISESGKKFATSILYYAKDLCLILNSSVNAYRRLDPKFEAPNEIKISSSDRSAMIRIPIGNEKSSRIEIRSVAPDCNPYLMIFAVVSIGVSKQDDKEMSKILNKREKLPGNIYDALRYFKASGTLKAILGDVSCEKFAEIKEMAANRCPKDLGCKVKVSEIIYHHEVTNQVLWYNF</sequence>
<protein>
    <submittedName>
        <fullName evidence="13">Glutamine synthetase</fullName>
    </submittedName>
</protein>
<keyword evidence="3" id="KW-0436">Ligase</keyword>
<evidence type="ECO:0000256" key="4">
    <source>
        <dbReference type="ARBA" id="ARBA00022741"/>
    </source>
</evidence>
<dbReference type="GO" id="GO:0004356">
    <property type="term" value="F:glutamine synthetase activity"/>
    <property type="evidence" value="ECO:0007669"/>
    <property type="project" value="InterPro"/>
</dbReference>
<evidence type="ECO:0000256" key="3">
    <source>
        <dbReference type="ARBA" id="ARBA00022598"/>
    </source>
</evidence>
<feature type="domain" description="GS beta-grasp" evidence="11">
    <location>
        <begin position="50"/>
        <end position="134"/>
    </location>
</feature>
<dbReference type="InterPro" id="IPR008146">
    <property type="entry name" value="Gln_synth_cat_dom"/>
</dbReference>
<evidence type="ECO:0000256" key="6">
    <source>
        <dbReference type="ARBA" id="ARBA00022842"/>
    </source>
</evidence>
<evidence type="ECO:0000256" key="10">
    <source>
        <dbReference type="SAM" id="Coils"/>
    </source>
</evidence>
<dbReference type="RefSeq" id="WP_146820921.1">
    <property type="nucleotide sequence ID" value="NZ_CP029077.1"/>
</dbReference>
<dbReference type="InterPro" id="IPR014746">
    <property type="entry name" value="Gln_synth/guanido_kin_cat_dom"/>
</dbReference>
<dbReference type="Pfam" id="PF03951">
    <property type="entry name" value="Gln-synt_N"/>
    <property type="match status" value="1"/>
</dbReference>
<evidence type="ECO:0000256" key="1">
    <source>
        <dbReference type="ARBA" id="ARBA00001946"/>
    </source>
</evidence>
<dbReference type="InterPro" id="IPR027303">
    <property type="entry name" value="Gln_synth_gly_rich_site"/>
</dbReference>
<dbReference type="Proteomes" id="UP000321934">
    <property type="component" value="Chromosome"/>
</dbReference>
<evidence type="ECO:0000256" key="9">
    <source>
        <dbReference type="RuleBase" id="RU000384"/>
    </source>
</evidence>
<proteinExistence type="inferred from homology"/>
<evidence type="ECO:0000313" key="13">
    <source>
        <dbReference type="EMBL" id="QED23657.1"/>
    </source>
</evidence>
<comment type="function">
    <text evidence="2">Catalyzes the ATP-dependent biosynthesis of glutamine from glutamate and ammonia.</text>
</comment>
<evidence type="ECO:0000259" key="11">
    <source>
        <dbReference type="PROSITE" id="PS51986"/>
    </source>
</evidence>
<dbReference type="Gene3D" id="3.30.590.10">
    <property type="entry name" value="Glutamine synthetase/guanido kinase, catalytic domain"/>
    <property type="match status" value="1"/>
</dbReference>
<dbReference type="OrthoDB" id="9807095at2"/>
<comment type="similarity">
    <text evidence="8 9">Belongs to the glutamine synthetase family.</text>
</comment>